<reference evidence="2" key="1">
    <citation type="journal article" date="2019" name="Int. J. Syst. Evol. Microbiol.">
        <title>The Global Catalogue of Microorganisms (GCM) 10K type strain sequencing project: providing services to taxonomists for standard genome sequencing and annotation.</title>
        <authorList>
            <consortium name="The Broad Institute Genomics Platform"/>
            <consortium name="The Broad Institute Genome Sequencing Center for Infectious Disease"/>
            <person name="Wu L."/>
            <person name="Ma J."/>
        </authorList>
    </citation>
    <scope>NUCLEOTIDE SEQUENCE [LARGE SCALE GENOMIC DNA]</scope>
    <source>
        <strain evidence="2">JCM 4087</strain>
    </source>
</reference>
<sequence length="162" mass="18014">MSTQGWVFRWQRFDMTETSGIAASASGDAGAMRSEDKVFRAVFGPPFQAARSLNAMNCCKWRFRHGFDERSLSGRFPSWLGPIDGSFPAEFGFETGAAAGSLPEQLRFDSPFLNCVSRLQSALPWVPMGKRPGTERQYGQGNLYFKHAARNAACDFGRRSAR</sequence>
<proteinExistence type="predicted"/>
<accession>A0ABW1EJ56</accession>
<evidence type="ECO:0000313" key="1">
    <source>
        <dbReference type="EMBL" id="MFC5863881.1"/>
    </source>
</evidence>
<organism evidence="1 2">
    <name type="scientific">Acidicapsa dinghuensis</name>
    <dbReference type="NCBI Taxonomy" id="2218256"/>
    <lineage>
        <taxon>Bacteria</taxon>
        <taxon>Pseudomonadati</taxon>
        <taxon>Acidobacteriota</taxon>
        <taxon>Terriglobia</taxon>
        <taxon>Terriglobales</taxon>
        <taxon>Acidobacteriaceae</taxon>
        <taxon>Acidicapsa</taxon>
    </lineage>
</organism>
<protein>
    <submittedName>
        <fullName evidence="1">Uncharacterized protein</fullName>
    </submittedName>
</protein>
<name>A0ABW1EJ56_9BACT</name>
<comment type="caution">
    <text evidence="1">The sequence shown here is derived from an EMBL/GenBank/DDBJ whole genome shotgun (WGS) entry which is preliminary data.</text>
</comment>
<dbReference type="RefSeq" id="WP_263342230.1">
    <property type="nucleotide sequence ID" value="NZ_JAGSYH010000010.1"/>
</dbReference>
<keyword evidence="2" id="KW-1185">Reference proteome</keyword>
<evidence type="ECO:0000313" key="2">
    <source>
        <dbReference type="Proteomes" id="UP001596091"/>
    </source>
</evidence>
<dbReference type="EMBL" id="JBHSPH010000007">
    <property type="protein sequence ID" value="MFC5863881.1"/>
    <property type="molecule type" value="Genomic_DNA"/>
</dbReference>
<dbReference type="Proteomes" id="UP001596091">
    <property type="component" value="Unassembled WGS sequence"/>
</dbReference>
<gene>
    <name evidence="1" type="ORF">ACFPT7_16350</name>
</gene>